<keyword evidence="2" id="KW-0472">Membrane</keyword>
<gene>
    <name evidence="3" type="ORF">JN00_0546</name>
</gene>
<feature type="transmembrane region" description="Helical" evidence="2">
    <location>
        <begin position="118"/>
        <end position="139"/>
    </location>
</feature>
<dbReference type="RefSeq" id="WP_121940986.1">
    <property type="nucleotide sequence ID" value="NZ_CP137846.1"/>
</dbReference>
<keyword evidence="2" id="KW-1133">Transmembrane helix</keyword>
<feature type="transmembrane region" description="Helical" evidence="2">
    <location>
        <begin position="25"/>
        <end position="51"/>
    </location>
</feature>
<sequence>MNPELIQPEYYSVQEMYDKTKSKTLAPFISFLSILVIIISIYCAALIWLSVNYDYVTNEYRNYFSSQGVTGDLHTHIKLLLMRKTIVGSASLCFNVAIFIWFVVELSKTIRAKDFAKFSRILLSITWGYILLITFANLFQGFSFIKVKFDITSILLMTNTIIIMIGLTMSHIFVRRTVNKYMVLDAQIKIAQTQNDPNSIFNQFFGQFPNQNADQNNNENNKIGGIFAAAAASTQALHSAGSSYRMKLEMLSEEQLKTMAKKLNIFGAESFSKDQLVEKISQIFEESQPIKPEENKTELSNENLDDKNQDNDSNNLN</sequence>
<evidence type="ECO:0000256" key="1">
    <source>
        <dbReference type="SAM" id="MobiDB-lite"/>
    </source>
</evidence>
<comment type="caution">
    <text evidence="3">The sequence shown here is derived from an EMBL/GenBank/DDBJ whole genome shotgun (WGS) entry which is preliminary data.</text>
</comment>
<reference evidence="3 4" key="1">
    <citation type="submission" date="2018-10" db="EMBL/GenBank/DDBJ databases">
        <title>Genomic Encyclopedia of Archaeal and Bacterial Type Strains, Phase II (KMG-II): from individual species to whole genera.</title>
        <authorList>
            <person name="Goeker M."/>
        </authorList>
    </citation>
    <scope>NUCLEOTIDE SEQUENCE [LARGE SCALE GENOMIC DNA]</scope>
    <source>
        <strain evidence="3 4">ATCC 29870</strain>
    </source>
</reference>
<dbReference type="AlphaFoldDB" id="A0A3L9ZYB2"/>
<feature type="transmembrane region" description="Helical" evidence="2">
    <location>
        <begin position="151"/>
        <end position="174"/>
    </location>
</feature>
<dbReference type="EMBL" id="REFI01000011">
    <property type="protein sequence ID" value="RMA77436.1"/>
    <property type="molecule type" value="Genomic_DNA"/>
</dbReference>
<evidence type="ECO:0000256" key="2">
    <source>
        <dbReference type="SAM" id="Phobius"/>
    </source>
</evidence>
<name>A0A3L9ZYB2_9BACT</name>
<organism evidence="3 4">
    <name type="scientific">Metamycoplasma subdolum</name>
    <dbReference type="NCBI Taxonomy" id="92407"/>
    <lineage>
        <taxon>Bacteria</taxon>
        <taxon>Bacillati</taxon>
        <taxon>Mycoplasmatota</taxon>
        <taxon>Mycoplasmoidales</taxon>
        <taxon>Metamycoplasmataceae</taxon>
        <taxon>Metamycoplasma</taxon>
    </lineage>
</organism>
<keyword evidence="2" id="KW-0812">Transmembrane</keyword>
<dbReference type="OrthoDB" id="396632at2"/>
<keyword evidence="4" id="KW-1185">Reference proteome</keyword>
<feature type="region of interest" description="Disordered" evidence="1">
    <location>
        <begin position="285"/>
        <end position="317"/>
    </location>
</feature>
<accession>A0A3L9ZYB2</accession>
<protein>
    <submittedName>
        <fullName evidence="3">Uncharacterized protein</fullName>
    </submittedName>
</protein>
<evidence type="ECO:0000313" key="4">
    <source>
        <dbReference type="Proteomes" id="UP000267246"/>
    </source>
</evidence>
<feature type="compositionally biased region" description="Basic and acidic residues" evidence="1">
    <location>
        <begin position="291"/>
        <end position="310"/>
    </location>
</feature>
<evidence type="ECO:0000313" key="3">
    <source>
        <dbReference type="EMBL" id="RMA77436.1"/>
    </source>
</evidence>
<feature type="transmembrane region" description="Helical" evidence="2">
    <location>
        <begin position="86"/>
        <end position="106"/>
    </location>
</feature>
<dbReference type="Proteomes" id="UP000267246">
    <property type="component" value="Unassembled WGS sequence"/>
</dbReference>
<proteinExistence type="predicted"/>